<comment type="similarity">
    <text evidence="2">Belongs to the 6-phosphogluconate dehydrogenase family.</text>
</comment>
<name>A0A563D944_9FLAO</name>
<dbReference type="EMBL" id="SELH01000025">
    <property type="protein sequence ID" value="TWP26589.1"/>
    <property type="molecule type" value="Genomic_DNA"/>
</dbReference>
<gene>
    <name evidence="6" type="primary">gnd</name>
    <name evidence="6" type="ORF">ETU09_08485</name>
</gene>
<comment type="caution">
    <text evidence="6">The sequence shown here is derived from an EMBL/GenBank/DDBJ whole genome shotgun (WGS) entry which is preliminary data.</text>
</comment>
<dbReference type="GO" id="GO:0016054">
    <property type="term" value="P:organic acid catabolic process"/>
    <property type="evidence" value="ECO:0007669"/>
    <property type="project" value="UniProtKB-ARBA"/>
</dbReference>
<keyword evidence="4" id="KW-0311">Gluconate utilization</keyword>
<evidence type="ECO:0000313" key="6">
    <source>
        <dbReference type="EMBL" id="TWP26589.1"/>
    </source>
</evidence>
<dbReference type="Gene3D" id="3.40.50.720">
    <property type="entry name" value="NAD(P)-binding Rossmann-like Domain"/>
    <property type="match status" value="1"/>
</dbReference>
<evidence type="ECO:0000256" key="2">
    <source>
        <dbReference type="ARBA" id="ARBA00008419"/>
    </source>
</evidence>
<dbReference type="GO" id="GO:0004616">
    <property type="term" value="F:phosphogluconate dehydrogenase (decarboxylating) activity"/>
    <property type="evidence" value="ECO:0007669"/>
    <property type="project" value="InterPro"/>
</dbReference>
<dbReference type="GO" id="GO:0019521">
    <property type="term" value="P:D-gluconate metabolic process"/>
    <property type="evidence" value="ECO:0007669"/>
    <property type="project" value="UniProtKB-KW"/>
</dbReference>
<dbReference type="GO" id="GO:0006098">
    <property type="term" value="P:pentose-phosphate shunt"/>
    <property type="evidence" value="ECO:0007669"/>
    <property type="project" value="InterPro"/>
</dbReference>
<dbReference type="NCBIfam" id="NF007161">
    <property type="entry name" value="PRK09599.1"/>
    <property type="match status" value="1"/>
</dbReference>
<sequence>MKIGFIGLGKMGGKMVERLLNQDHEVVAYNLTQKEIDDVSKKGAIPANSVKDLVDKLEGRKLVWLMVPAGKPVDENIDELLTLLDQGDIIVDGGNSFWKDSIRRGKKLKEKGIYYLDCGTSGGVWGLQNGYCLMYGGEKEPCDFAEPVFKSLAPENGYLRCGEVGSGHMVKMIHNGIEYGMMQAYAEGFEIMKNSPYNVDLEKVSRVWMQGSVVRSWLLELIGNALDGNENLDGIKDYVQDSGEGRWTVEAAMEFNVPAHVITSSLFTRFASRQESSFAMKLLAAMRNQFGGHEIKKD</sequence>
<comment type="pathway">
    <text evidence="1">Carbohydrate degradation; pentose phosphate pathway.</text>
</comment>
<dbReference type="PANTHER" id="PTHR11811">
    <property type="entry name" value="6-PHOSPHOGLUCONATE DEHYDROGENASE"/>
    <property type="match status" value="1"/>
</dbReference>
<dbReference type="AlphaFoldDB" id="A0A563D944"/>
<dbReference type="SUPFAM" id="SSF48179">
    <property type="entry name" value="6-phosphogluconate dehydrogenase C-terminal domain-like"/>
    <property type="match status" value="1"/>
</dbReference>
<dbReference type="Proteomes" id="UP000319499">
    <property type="component" value="Unassembled WGS sequence"/>
</dbReference>
<keyword evidence="3" id="KW-0560">Oxidoreductase</keyword>
<dbReference type="RefSeq" id="WP_146293098.1">
    <property type="nucleotide sequence ID" value="NZ_SELH01000025.1"/>
</dbReference>
<dbReference type="OrthoDB" id="9804542at2"/>
<evidence type="ECO:0000256" key="1">
    <source>
        <dbReference type="ARBA" id="ARBA00004959"/>
    </source>
</evidence>
<dbReference type="InterPro" id="IPR006183">
    <property type="entry name" value="Pgluconate_DH"/>
</dbReference>
<dbReference type="Gene3D" id="1.10.1040.10">
    <property type="entry name" value="N-(1-d-carboxylethyl)-l-norvaline Dehydrogenase, domain 2"/>
    <property type="match status" value="1"/>
</dbReference>
<dbReference type="Pfam" id="PF03446">
    <property type="entry name" value="NAD_binding_2"/>
    <property type="match status" value="1"/>
</dbReference>
<dbReference type="SMART" id="SM01350">
    <property type="entry name" value="6PGD"/>
    <property type="match status" value="1"/>
</dbReference>
<dbReference type="NCBIfam" id="TIGR00872">
    <property type="entry name" value="gnd_rel"/>
    <property type="match status" value="1"/>
</dbReference>
<evidence type="ECO:0000259" key="5">
    <source>
        <dbReference type="SMART" id="SM01350"/>
    </source>
</evidence>
<evidence type="ECO:0000313" key="7">
    <source>
        <dbReference type="Proteomes" id="UP000319499"/>
    </source>
</evidence>
<dbReference type="InterPro" id="IPR006115">
    <property type="entry name" value="6PGDH_NADP-bd"/>
</dbReference>
<dbReference type="PROSITE" id="PS00895">
    <property type="entry name" value="3_HYDROXYISOBUT_DH"/>
    <property type="match status" value="1"/>
</dbReference>
<protein>
    <submittedName>
        <fullName evidence="6">Decarboxylating 6-phosphogluconate dehydrogenase</fullName>
    </submittedName>
</protein>
<dbReference type="Pfam" id="PF00393">
    <property type="entry name" value="6PGD"/>
    <property type="match status" value="1"/>
</dbReference>
<dbReference type="InterPro" id="IPR036291">
    <property type="entry name" value="NAD(P)-bd_dom_sf"/>
</dbReference>
<dbReference type="InterPro" id="IPR004849">
    <property type="entry name" value="6DGDH_YqeC"/>
</dbReference>
<dbReference type="InterPro" id="IPR002204">
    <property type="entry name" value="3-OH-isobutyrate_DH-rel_CS"/>
</dbReference>
<dbReference type="PRINTS" id="PR00076">
    <property type="entry name" value="6PGDHDRGNASE"/>
</dbReference>
<dbReference type="InterPro" id="IPR006114">
    <property type="entry name" value="6PGDH_C"/>
</dbReference>
<reference evidence="6 7" key="1">
    <citation type="submission" date="2019-02" db="EMBL/GenBank/DDBJ databases">
        <title>Apibacter muscae sp. nov.: a novel member of the house fly microbiota.</title>
        <authorList>
            <person name="Park R."/>
        </authorList>
    </citation>
    <scope>NUCLEOTIDE SEQUENCE [LARGE SCALE GENOMIC DNA]</scope>
    <source>
        <strain evidence="6 7">AL1</strain>
    </source>
</reference>
<dbReference type="InterPro" id="IPR008927">
    <property type="entry name" value="6-PGluconate_DH-like_C_sf"/>
</dbReference>
<dbReference type="GO" id="GO:0050661">
    <property type="term" value="F:NADP binding"/>
    <property type="evidence" value="ECO:0007669"/>
    <property type="project" value="InterPro"/>
</dbReference>
<feature type="domain" description="6-phosphogluconate dehydrogenase C-terminal" evidence="5">
    <location>
        <begin position="167"/>
        <end position="294"/>
    </location>
</feature>
<evidence type="ECO:0000256" key="3">
    <source>
        <dbReference type="ARBA" id="ARBA00023002"/>
    </source>
</evidence>
<proteinExistence type="inferred from homology"/>
<dbReference type="InterPro" id="IPR013328">
    <property type="entry name" value="6PGD_dom2"/>
</dbReference>
<keyword evidence="7" id="KW-1185">Reference proteome</keyword>
<dbReference type="SUPFAM" id="SSF51735">
    <property type="entry name" value="NAD(P)-binding Rossmann-fold domains"/>
    <property type="match status" value="1"/>
</dbReference>
<accession>A0A563D944</accession>
<organism evidence="6 7">
    <name type="scientific">Apibacter muscae</name>
    <dbReference type="NCBI Taxonomy" id="2509004"/>
    <lineage>
        <taxon>Bacteria</taxon>
        <taxon>Pseudomonadati</taxon>
        <taxon>Bacteroidota</taxon>
        <taxon>Flavobacteriia</taxon>
        <taxon>Flavobacteriales</taxon>
        <taxon>Weeksellaceae</taxon>
        <taxon>Apibacter</taxon>
    </lineage>
</organism>
<evidence type="ECO:0000256" key="4">
    <source>
        <dbReference type="ARBA" id="ARBA00023064"/>
    </source>
</evidence>